<dbReference type="Gene3D" id="3.40.50.150">
    <property type="entry name" value="Vaccinia Virus protein VP39"/>
    <property type="match status" value="1"/>
</dbReference>
<dbReference type="InterPro" id="IPR013216">
    <property type="entry name" value="Methyltransf_11"/>
</dbReference>
<accession>A0A1E8FEN8</accession>
<evidence type="ECO:0000313" key="3">
    <source>
        <dbReference type="Proteomes" id="UP000176037"/>
    </source>
</evidence>
<name>A0A1E8FEN8_9ALTE</name>
<organism evidence="2 3">
    <name type="scientific">Alteromonas lipolytica</name>
    <dbReference type="NCBI Taxonomy" id="1856405"/>
    <lineage>
        <taxon>Bacteria</taxon>
        <taxon>Pseudomonadati</taxon>
        <taxon>Pseudomonadota</taxon>
        <taxon>Gammaproteobacteria</taxon>
        <taxon>Alteromonadales</taxon>
        <taxon>Alteromonadaceae</taxon>
        <taxon>Alteromonas/Salinimonas group</taxon>
        <taxon>Alteromonas</taxon>
    </lineage>
</organism>
<dbReference type="AlphaFoldDB" id="A0A1E8FEN8"/>
<feature type="domain" description="Methyltransferase type 11" evidence="1">
    <location>
        <begin position="57"/>
        <end position="145"/>
    </location>
</feature>
<proteinExistence type="predicted"/>
<evidence type="ECO:0000313" key="2">
    <source>
        <dbReference type="EMBL" id="OFI34379.1"/>
    </source>
</evidence>
<dbReference type="InterPro" id="IPR050508">
    <property type="entry name" value="Methyltransf_Superfamily"/>
</dbReference>
<dbReference type="CDD" id="cd02440">
    <property type="entry name" value="AdoMet_MTases"/>
    <property type="match status" value="1"/>
</dbReference>
<dbReference type="InterPro" id="IPR029063">
    <property type="entry name" value="SAM-dependent_MTases_sf"/>
</dbReference>
<keyword evidence="3" id="KW-1185">Reference proteome</keyword>
<dbReference type="PANTHER" id="PTHR42912:SF80">
    <property type="entry name" value="METHYLTRANSFERASE DOMAIN-CONTAINING PROTEIN"/>
    <property type="match status" value="1"/>
</dbReference>
<reference evidence="2 3" key="1">
    <citation type="submission" date="2016-09" db="EMBL/GenBank/DDBJ databases">
        <title>Alteromonas lipolytica, a new species isolated from sea water.</title>
        <authorList>
            <person name="Wu Y.-H."/>
            <person name="Cheng H."/>
            <person name="Xu X.-W."/>
        </authorList>
    </citation>
    <scope>NUCLEOTIDE SEQUENCE [LARGE SCALE GENOMIC DNA]</scope>
    <source>
        <strain evidence="2 3">JW12</strain>
    </source>
</reference>
<dbReference type="EMBL" id="MJIC01000013">
    <property type="protein sequence ID" value="OFI34379.1"/>
    <property type="molecule type" value="Genomic_DNA"/>
</dbReference>
<evidence type="ECO:0000259" key="1">
    <source>
        <dbReference type="Pfam" id="PF08241"/>
    </source>
</evidence>
<comment type="caution">
    <text evidence="2">The sequence shown here is derived from an EMBL/GenBank/DDBJ whole genome shotgun (WGS) entry which is preliminary data.</text>
</comment>
<protein>
    <recommendedName>
        <fullName evidence="1">Methyltransferase type 11 domain-containing protein</fullName>
    </recommendedName>
</protein>
<dbReference type="STRING" id="1856405.BFC17_18550"/>
<gene>
    <name evidence="2" type="ORF">BFC17_18550</name>
</gene>
<sequence length="266" mass="28421">MALIEPQECVQQATQKQDVAKRFSAAARQYDTLATVQSAIAGSALARITTAKATKALDIGCGTGRHTYQLGLISQQTTGLDIAPGMLAQAAANYPMLSFVQGDAEQLPWQADEFDLVFSSMVLQWCRSPLVAMQEIKRVLQPGGKAELAIMVEGSFGELRQGCAGSGVTLRINPLFSAIDWLNAAKQAGLACGDQNTLDYPDRFDSVLPLLRSIKCIGAGSSTNQATSQPLSRCDLKALEGQMLAAGNGQLTNTYKVLHLSLEKLL</sequence>
<dbReference type="RefSeq" id="WP_070176495.1">
    <property type="nucleotide sequence ID" value="NZ_BMJR01000009.1"/>
</dbReference>
<dbReference type="GO" id="GO:0008757">
    <property type="term" value="F:S-adenosylmethionine-dependent methyltransferase activity"/>
    <property type="evidence" value="ECO:0007669"/>
    <property type="project" value="InterPro"/>
</dbReference>
<dbReference type="PANTHER" id="PTHR42912">
    <property type="entry name" value="METHYLTRANSFERASE"/>
    <property type="match status" value="1"/>
</dbReference>
<dbReference type="Pfam" id="PF08241">
    <property type="entry name" value="Methyltransf_11"/>
    <property type="match status" value="1"/>
</dbReference>
<dbReference type="Proteomes" id="UP000176037">
    <property type="component" value="Unassembled WGS sequence"/>
</dbReference>
<dbReference type="SUPFAM" id="SSF53335">
    <property type="entry name" value="S-adenosyl-L-methionine-dependent methyltransferases"/>
    <property type="match status" value="1"/>
</dbReference>